<reference evidence="2" key="2">
    <citation type="submission" date="2025-08" db="UniProtKB">
        <authorList>
            <consortium name="Ensembl"/>
        </authorList>
    </citation>
    <scope>IDENTIFICATION</scope>
</reference>
<keyword evidence="3" id="KW-1185">Reference proteome</keyword>
<dbReference type="CDD" id="cd01650">
    <property type="entry name" value="RT_nLTR_like"/>
    <property type="match status" value="1"/>
</dbReference>
<organism evidence="2 3">
    <name type="scientific">Sphaeramia orbicularis</name>
    <name type="common">orbiculate cardinalfish</name>
    <dbReference type="NCBI Taxonomy" id="375764"/>
    <lineage>
        <taxon>Eukaryota</taxon>
        <taxon>Metazoa</taxon>
        <taxon>Chordata</taxon>
        <taxon>Craniata</taxon>
        <taxon>Vertebrata</taxon>
        <taxon>Euteleostomi</taxon>
        <taxon>Actinopterygii</taxon>
        <taxon>Neopterygii</taxon>
        <taxon>Teleostei</taxon>
        <taxon>Neoteleostei</taxon>
        <taxon>Acanthomorphata</taxon>
        <taxon>Gobiaria</taxon>
        <taxon>Kurtiformes</taxon>
        <taxon>Apogonoidei</taxon>
        <taxon>Apogonidae</taxon>
        <taxon>Apogoninae</taxon>
        <taxon>Sphaeramia</taxon>
    </lineage>
</organism>
<evidence type="ECO:0000313" key="2">
    <source>
        <dbReference type="Ensembl" id="ENSSORP00005018174.1"/>
    </source>
</evidence>
<dbReference type="PANTHER" id="PTHR31635:SF196">
    <property type="entry name" value="REVERSE TRANSCRIPTASE DOMAIN-CONTAINING PROTEIN-RELATED"/>
    <property type="match status" value="1"/>
</dbReference>
<reference evidence="2" key="3">
    <citation type="submission" date="2025-09" db="UniProtKB">
        <authorList>
            <consortium name="Ensembl"/>
        </authorList>
    </citation>
    <scope>IDENTIFICATION</scope>
</reference>
<sequence length="509" mass="57494">TRGQRRMELNAIRCSLNTLLTQNATDEIKFAKQKLIEHGNKPGKCLSYLRKTRIAIQTIASVSNGSGSCSTDPEVINAAFLEFYRNLYQSEQCDNSHWKWRAIRSLQNGKAPGFTSEFYKEFRDLLSKPYLDMLNDSLGTGVLPLSRREANISLILKKTKPPEDCGSYRPISLLNVDLKILSKILTTHLEGILPYVINTDQTGFIKGHDSCNNLKRLLNIIQFCQQHAVNGLEVSLDAEKAFDRVGWSYLIYTTQQFGLGSNFINWIKILYNGPLAAVIPNGLRSKNFEVGRGNRQGCPLSPLLFTLVIEPLAELIRGDSNVFGVNTEQGVHKISLYANECFVVSFQACWVITIISDFSLFSGDKINLSKSEAMPLGKHHLPSSPFKWSPAGFVYLGIFITPCFDQMFKANFVPLLDKIKQDLERWTSLPIGRISLLKMNILPCLLYPMRMIPIVFPHKLIQKIKGWFSSVIWSKKRVLIKMSTLQLPNHMGGLDLPDLKKYQVSSLLV</sequence>
<dbReference type="InParanoid" id="A0A672ZMY2"/>
<dbReference type="Proteomes" id="UP000472271">
    <property type="component" value="Chromosome 9"/>
</dbReference>
<dbReference type="PROSITE" id="PS50878">
    <property type="entry name" value="RT_POL"/>
    <property type="match status" value="1"/>
</dbReference>
<reference evidence="2" key="1">
    <citation type="submission" date="2019-06" db="EMBL/GenBank/DDBJ databases">
        <authorList>
            <consortium name="Wellcome Sanger Institute Data Sharing"/>
        </authorList>
    </citation>
    <scope>NUCLEOTIDE SEQUENCE [LARGE SCALE GENOMIC DNA]</scope>
</reference>
<evidence type="ECO:0000313" key="3">
    <source>
        <dbReference type="Proteomes" id="UP000472271"/>
    </source>
</evidence>
<evidence type="ECO:0000259" key="1">
    <source>
        <dbReference type="PROSITE" id="PS50878"/>
    </source>
</evidence>
<protein>
    <recommendedName>
        <fullName evidence="1">Reverse transcriptase domain-containing protein</fullName>
    </recommendedName>
</protein>
<dbReference type="InterPro" id="IPR043502">
    <property type="entry name" value="DNA/RNA_pol_sf"/>
</dbReference>
<dbReference type="Pfam" id="PF00078">
    <property type="entry name" value="RVT_1"/>
    <property type="match status" value="1"/>
</dbReference>
<dbReference type="AlphaFoldDB" id="A0A672ZMY2"/>
<dbReference type="SUPFAM" id="SSF56672">
    <property type="entry name" value="DNA/RNA polymerases"/>
    <property type="match status" value="1"/>
</dbReference>
<proteinExistence type="predicted"/>
<dbReference type="PANTHER" id="PTHR31635">
    <property type="entry name" value="REVERSE TRANSCRIPTASE DOMAIN-CONTAINING PROTEIN-RELATED"/>
    <property type="match status" value="1"/>
</dbReference>
<accession>A0A672ZMY2</accession>
<dbReference type="Ensembl" id="ENSSORT00005018716.1">
    <property type="protein sequence ID" value="ENSSORP00005018174.1"/>
    <property type="gene ID" value="ENSSORG00005009015.1"/>
</dbReference>
<feature type="domain" description="Reverse transcriptase" evidence="1">
    <location>
        <begin position="136"/>
        <end position="400"/>
    </location>
</feature>
<dbReference type="InterPro" id="IPR000477">
    <property type="entry name" value="RT_dom"/>
</dbReference>
<name>A0A672ZMY2_9TELE</name>